<keyword evidence="5" id="KW-1185">Reference proteome</keyword>
<dbReference type="PANTHER" id="PTHR34220">
    <property type="entry name" value="SENSOR HISTIDINE KINASE YPDA"/>
    <property type="match status" value="1"/>
</dbReference>
<evidence type="ECO:0008006" key="6">
    <source>
        <dbReference type="Google" id="ProtNLM"/>
    </source>
</evidence>
<accession>A0A5S5C2X7</accession>
<sequence length="449" mass="51832">MKDLKLVLIITGIISIAVALIVLLNNGFNTTYIFTAQWWGINIMYSMFLTIINIVYFRFINHRFAWKNKGLRRVLIGAGGSIVVTMIGYAICTYVTIVLILGEQTTQEFLADQSFKDYVIPLLFTTIASLFFHAMYFYKALQEKKVTEQKIIAGTASAKFAALKNQLDPHFLFNSLNVLTSLIEENPATAQDFTTSLSKVYRYVLEQKDKELVSVDEELRFAKIYMKLLMLRFEDSIQVDIPIQSSDPEAKVVPLSLQILLENTIKHNMVTPSKPLYIRIYEQDGFLIVENNLQPKSVLAQSSGMGLTNVKQRFALLTRREFLVYKSKDAFIAKLPMLTKLITNKNIDMTATFENPKEVKYKRAQERVQKIKEFYFSLTAYCIVIPFLIFINYKTTGFDLPWVWFPIIGWGFGLIFHAMEAYNYNPILGRNWEEKKIKKFIKESKNKGL</sequence>
<dbReference type="EMBL" id="VNHU01000006">
    <property type="protein sequence ID" value="TYP72776.1"/>
    <property type="molecule type" value="Genomic_DNA"/>
</dbReference>
<feature type="transmembrane region" description="Helical" evidence="1">
    <location>
        <begin position="374"/>
        <end position="391"/>
    </location>
</feature>
<feature type="transmembrane region" description="Helical" evidence="1">
    <location>
        <begin position="7"/>
        <end position="24"/>
    </location>
</feature>
<proteinExistence type="predicted"/>
<feature type="domain" description="2TM" evidence="3">
    <location>
        <begin position="362"/>
        <end position="441"/>
    </location>
</feature>
<dbReference type="InterPro" id="IPR010559">
    <property type="entry name" value="Sig_transdc_His_kin_internal"/>
</dbReference>
<dbReference type="Pfam" id="PF13239">
    <property type="entry name" value="2TM"/>
    <property type="match status" value="1"/>
</dbReference>
<comment type="caution">
    <text evidence="4">The sequence shown here is derived from an EMBL/GenBank/DDBJ whole genome shotgun (WGS) entry which is preliminary data.</text>
</comment>
<organism evidence="4 5">
    <name type="scientific">Aquimarina intermedia</name>
    <dbReference type="NCBI Taxonomy" id="350814"/>
    <lineage>
        <taxon>Bacteria</taxon>
        <taxon>Pseudomonadati</taxon>
        <taxon>Bacteroidota</taxon>
        <taxon>Flavobacteriia</taxon>
        <taxon>Flavobacteriales</taxon>
        <taxon>Flavobacteriaceae</taxon>
        <taxon>Aquimarina</taxon>
    </lineage>
</organism>
<feature type="transmembrane region" description="Helical" evidence="1">
    <location>
        <begin position="36"/>
        <end position="57"/>
    </location>
</feature>
<dbReference type="PANTHER" id="PTHR34220:SF7">
    <property type="entry name" value="SENSOR HISTIDINE KINASE YPDA"/>
    <property type="match status" value="1"/>
</dbReference>
<dbReference type="Proteomes" id="UP000324376">
    <property type="component" value="Unassembled WGS sequence"/>
</dbReference>
<dbReference type="RefSeq" id="WP_148782813.1">
    <property type="nucleotide sequence ID" value="NZ_VNHU01000006.1"/>
</dbReference>
<dbReference type="InterPro" id="IPR050640">
    <property type="entry name" value="Bact_2-comp_sensor_kinase"/>
</dbReference>
<evidence type="ECO:0000259" key="2">
    <source>
        <dbReference type="Pfam" id="PF06580"/>
    </source>
</evidence>
<evidence type="ECO:0000313" key="5">
    <source>
        <dbReference type="Proteomes" id="UP000324376"/>
    </source>
</evidence>
<feature type="domain" description="Signal transduction histidine kinase internal region" evidence="2">
    <location>
        <begin position="158"/>
        <end position="236"/>
    </location>
</feature>
<dbReference type="GO" id="GO:0016020">
    <property type="term" value="C:membrane"/>
    <property type="evidence" value="ECO:0007669"/>
    <property type="project" value="InterPro"/>
</dbReference>
<protein>
    <recommendedName>
        <fullName evidence="6">Histidine kinase</fullName>
    </recommendedName>
</protein>
<keyword evidence="1" id="KW-0472">Membrane</keyword>
<dbReference type="GO" id="GO:0000155">
    <property type="term" value="F:phosphorelay sensor kinase activity"/>
    <property type="evidence" value="ECO:0007669"/>
    <property type="project" value="InterPro"/>
</dbReference>
<evidence type="ECO:0000259" key="3">
    <source>
        <dbReference type="Pfam" id="PF13239"/>
    </source>
</evidence>
<evidence type="ECO:0000313" key="4">
    <source>
        <dbReference type="EMBL" id="TYP72776.1"/>
    </source>
</evidence>
<dbReference type="InterPro" id="IPR025698">
    <property type="entry name" value="2TM_dom"/>
</dbReference>
<evidence type="ECO:0000256" key="1">
    <source>
        <dbReference type="SAM" id="Phobius"/>
    </source>
</evidence>
<feature type="transmembrane region" description="Helical" evidence="1">
    <location>
        <begin position="118"/>
        <end position="138"/>
    </location>
</feature>
<reference evidence="4 5" key="1">
    <citation type="submission" date="2019-07" db="EMBL/GenBank/DDBJ databases">
        <title>Genomic Encyclopedia of Archaeal and Bacterial Type Strains, Phase II (KMG-II): from individual species to whole genera.</title>
        <authorList>
            <person name="Goeker M."/>
        </authorList>
    </citation>
    <scope>NUCLEOTIDE SEQUENCE [LARGE SCALE GENOMIC DNA]</scope>
    <source>
        <strain evidence="4 5">DSM 17527</strain>
    </source>
</reference>
<dbReference type="AlphaFoldDB" id="A0A5S5C2X7"/>
<dbReference type="Pfam" id="PF06580">
    <property type="entry name" value="His_kinase"/>
    <property type="match status" value="1"/>
</dbReference>
<dbReference type="OrthoDB" id="9809908at2"/>
<keyword evidence="1" id="KW-0812">Transmembrane</keyword>
<feature type="transmembrane region" description="Helical" evidence="1">
    <location>
        <begin position="403"/>
        <end position="422"/>
    </location>
</feature>
<keyword evidence="1" id="KW-1133">Transmembrane helix</keyword>
<gene>
    <name evidence="4" type="ORF">BD809_10624</name>
</gene>
<feature type="transmembrane region" description="Helical" evidence="1">
    <location>
        <begin position="78"/>
        <end position="102"/>
    </location>
</feature>
<name>A0A5S5C2X7_9FLAO</name>